<dbReference type="EMBL" id="MFEK01000014">
    <property type="protein sequence ID" value="OGE78337.1"/>
    <property type="molecule type" value="Genomic_DNA"/>
</dbReference>
<dbReference type="Pfam" id="PF04977">
    <property type="entry name" value="DivIC"/>
    <property type="match status" value="1"/>
</dbReference>
<sequence length="121" mass="14045">MFKDILKSKFVVWLGVVFLLITVFYLAKQAYKKQQINSMITGLEAEIASVDGKNKEMLELISYYKTTAYKERQARSVLGLQKEGEFVVALPQSKTEQQAEGFGQEDKRSNAKRWWGYFFDQ</sequence>
<reference evidence="2 3" key="1">
    <citation type="journal article" date="2016" name="Nat. Commun.">
        <title>Thousands of microbial genomes shed light on interconnected biogeochemical processes in an aquifer system.</title>
        <authorList>
            <person name="Anantharaman K."/>
            <person name="Brown C.T."/>
            <person name="Hug L.A."/>
            <person name="Sharon I."/>
            <person name="Castelle C.J."/>
            <person name="Probst A.J."/>
            <person name="Thomas B.C."/>
            <person name="Singh A."/>
            <person name="Wilkins M.J."/>
            <person name="Karaoz U."/>
            <person name="Brodie E.L."/>
            <person name="Williams K.H."/>
            <person name="Hubbard S.S."/>
            <person name="Banfield J.F."/>
        </authorList>
    </citation>
    <scope>NUCLEOTIDE SEQUENCE [LARGE SCALE GENOMIC DNA]</scope>
</reference>
<dbReference type="AlphaFoldDB" id="A0A1F5NKV7"/>
<evidence type="ECO:0000313" key="2">
    <source>
        <dbReference type="EMBL" id="OGE78337.1"/>
    </source>
</evidence>
<proteinExistence type="predicted"/>
<evidence type="ECO:0000313" key="3">
    <source>
        <dbReference type="Proteomes" id="UP000176864"/>
    </source>
</evidence>
<accession>A0A1F5NKV7</accession>
<feature type="transmembrane region" description="Helical" evidence="1">
    <location>
        <begin position="6"/>
        <end position="27"/>
    </location>
</feature>
<evidence type="ECO:0008006" key="4">
    <source>
        <dbReference type="Google" id="ProtNLM"/>
    </source>
</evidence>
<dbReference type="STRING" id="1817824.A2751_04265"/>
<keyword evidence="1" id="KW-1133">Transmembrane helix</keyword>
<comment type="caution">
    <text evidence="2">The sequence shown here is derived from an EMBL/GenBank/DDBJ whole genome shotgun (WGS) entry which is preliminary data.</text>
</comment>
<evidence type="ECO:0000256" key="1">
    <source>
        <dbReference type="SAM" id="Phobius"/>
    </source>
</evidence>
<name>A0A1F5NKV7_9BACT</name>
<protein>
    <recommendedName>
        <fullName evidence="4">Septum formation initiator</fullName>
    </recommendedName>
</protein>
<keyword evidence="1" id="KW-0812">Transmembrane</keyword>
<keyword evidence="1" id="KW-0472">Membrane</keyword>
<dbReference type="InterPro" id="IPR007060">
    <property type="entry name" value="FtsL/DivIC"/>
</dbReference>
<gene>
    <name evidence="2" type="ORF">A2751_04265</name>
</gene>
<organism evidence="2 3">
    <name type="scientific">Candidatus Doudnabacteria bacterium RIFCSPHIGHO2_01_FULL_46_14</name>
    <dbReference type="NCBI Taxonomy" id="1817824"/>
    <lineage>
        <taxon>Bacteria</taxon>
        <taxon>Candidatus Doudnaibacteriota</taxon>
    </lineage>
</organism>
<dbReference type="Proteomes" id="UP000176864">
    <property type="component" value="Unassembled WGS sequence"/>
</dbReference>